<accession>A0ABD2WCS9</accession>
<evidence type="ECO:0000256" key="1">
    <source>
        <dbReference type="SAM" id="Phobius"/>
    </source>
</evidence>
<feature type="transmembrane region" description="Helical" evidence="1">
    <location>
        <begin position="67"/>
        <end position="85"/>
    </location>
</feature>
<reference evidence="2 3" key="1">
    <citation type="journal article" date="2024" name="bioRxiv">
        <title>A reference genome for Trichogramma kaykai: A tiny desert-dwelling parasitoid wasp with competing sex-ratio distorters.</title>
        <authorList>
            <person name="Culotta J."/>
            <person name="Lindsey A.R."/>
        </authorList>
    </citation>
    <scope>NUCLEOTIDE SEQUENCE [LARGE SCALE GENOMIC DNA]</scope>
    <source>
        <strain evidence="2 3">KSX58</strain>
    </source>
</reference>
<evidence type="ECO:0000313" key="3">
    <source>
        <dbReference type="Proteomes" id="UP001627154"/>
    </source>
</evidence>
<name>A0ABD2WCS9_9HYME</name>
<keyword evidence="1" id="KW-0812">Transmembrane</keyword>
<protein>
    <submittedName>
        <fullName evidence="2">Uncharacterized protein</fullName>
    </submittedName>
</protein>
<dbReference type="AlphaFoldDB" id="A0ABD2WCS9"/>
<organism evidence="2 3">
    <name type="scientific">Trichogramma kaykai</name>
    <dbReference type="NCBI Taxonomy" id="54128"/>
    <lineage>
        <taxon>Eukaryota</taxon>
        <taxon>Metazoa</taxon>
        <taxon>Ecdysozoa</taxon>
        <taxon>Arthropoda</taxon>
        <taxon>Hexapoda</taxon>
        <taxon>Insecta</taxon>
        <taxon>Pterygota</taxon>
        <taxon>Neoptera</taxon>
        <taxon>Endopterygota</taxon>
        <taxon>Hymenoptera</taxon>
        <taxon>Apocrita</taxon>
        <taxon>Proctotrupomorpha</taxon>
        <taxon>Chalcidoidea</taxon>
        <taxon>Trichogrammatidae</taxon>
        <taxon>Trichogramma</taxon>
    </lineage>
</organism>
<evidence type="ECO:0000313" key="2">
    <source>
        <dbReference type="EMBL" id="KAL3390767.1"/>
    </source>
</evidence>
<keyword evidence="3" id="KW-1185">Reference proteome</keyword>
<dbReference type="EMBL" id="JBJJXI010000116">
    <property type="protein sequence ID" value="KAL3390767.1"/>
    <property type="molecule type" value="Genomic_DNA"/>
</dbReference>
<comment type="caution">
    <text evidence="2">The sequence shown here is derived from an EMBL/GenBank/DDBJ whole genome shotgun (WGS) entry which is preliminary data.</text>
</comment>
<proteinExistence type="predicted"/>
<keyword evidence="1" id="KW-0472">Membrane</keyword>
<keyword evidence="1" id="KW-1133">Transmembrane helix</keyword>
<dbReference type="Proteomes" id="UP001627154">
    <property type="component" value="Unassembled WGS sequence"/>
</dbReference>
<sequence>MWLNEDDGGRGGNVGFRPCGRKRKERMKVCTDEKMLGTETRGKVYMCATQTQARNSRRVSRIRHSSYACIYIYIYICVCVCAHALEAHSILEIRRACNKLVLGRASSYAIPSAIYYSARCYIAPMWLWYTVLARDCRSNFAWPIHMHSRKLKRPTNEY</sequence>
<gene>
    <name evidence="2" type="ORF">TKK_014485</name>
</gene>